<dbReference type="PRINTS" id="PR00248">
    <property type="entry name" value="GPCRMGR"/>
</dbReference>
<organism evidence="18 19">
    <name type="scientific">Polypterus senegalus</name>
    <name type="common">Senegal bichir</name>
    <dbReference type="NCBI Taxonomy" id="55291"/>
    <lineage>
        <taxon>Eukaryota</taxon>
        <taxon>Metazoa</taxon>
        <taxon>Chordata</taxon>
        <taxon>Craniata</taxon>
        <taxon>Vertebrata</taxon>
        <taxon>Euteleostomi</taxon>
        <taxon>Actinopterygii</taxon>
        <taxon>Polypteriformes</taxon>
        <taxon>Polypteridae</taxon>
        <taxon>Polypterus</taxon>
    </lineage>
</organism>
<evidence type="ECO:0000256" key="3">
    <source>
        <dbReference type="ARBA" id="ARBA00022475"/>
    </source>
</evidence>
<keyword evidence="6" id="KW-1133">Transmembrane helix</keyword>
<feature type="compositionally biased region" description="Low complexity" evidence="16">
    <location>
        <begin position="537"/>
        <end position="553"/>
    </location>
</feature>
<dbReference type="PANTHER" id="PTHR15950:SF17">
    <property type="entry name" value="TRANSCRIPTION COFACTOR VESTIGIAL-LIKE PROTEIN 2"/>
    <property type="match status" value="1"/>
</dbReference>
<dbReference type="PANTHER" id="PTHR15950">
    <property type="entry name" value="TRANSCRIPTION COFACTOR VESTIGIAL-LIKE PROTEIN"/>
    <property type="match status" value="1"/>
</dbReference>
<sequence length="739" mass="80227">MCSRCVPAISHEHAPVWGKCQLHTRKHSGCPHSSYPPALPGVVEVLGSRVLQAWGRTLAETMGHYRVELPRLDIKSFTRSLAMVYTINSINEQNLLPGIRLGYIICSTCASASKAIQATLGFLSKNGTLPVSCSYEDYLPVVKAIIGAGYSEESIAIANILGRFLMPQVSYASSAADLSDKLRYPSFFRTVPSDVYQTEALAQLFSSLNWNWVGIISSDDSYGVSALQSFLSNAQNVDICVEYQLTISSFVGTPGSNSKITEAVQTIKSSTAEVIVVFMKAELVIQLLTEVINQNISKTWIASDAWSTSTIVAQINDFYKVGNIFGFSFKNGIIDGFEDYLRNLTPGPNAVNAFIEEYKRSRFGCNENLTDSSECMSSSSGCAQSSSIQISSEEACKIKNPLEANDDFLVKNLDHGGTYSTNLAVMAITKALQSLLKCNGTVCNQSLNFPPWKKLAFYPKMQEAPESGSNSNSSSSSSSSNSFSSLSAPTIKEEECTQEKERPPEAEYINSRCVLFTYFQGDISSVVDEHFSRALSQPSSYAPSSKSSRSGASWRDGSFPMSQRSFPPSFWNSTYQPSVTATLSSSLSSALGASHTEIPFPTDPYSSASLHSHLHQGPPEPWHHPHHHHHPYSLGGAISTQSSAYPRPSMHDVYSTHFDPRYSSLLVPSMRPHRLTPATVPTPGSSQCDIGKSEPGTSAWTTPGAFSGPGADMGQSLGLNVDAGKLGTCVQYAIQNQLQ</sequence>
<feature type="non-terminal residue" evidence="18">
    <location>
        <position position="1"/>
    </location>
</feature>
<dbReference type="FunFam" id="3.40.50.2300:FF:000016">
    <property type="entry name" value="Taste 1 receptor member 2"/>
    <property type="match status" value="1"/>
</dbReference>
<protein>
    <submittedName>
        <fullName evidence="18">VGLL2 protein</fullName>
    </submittedName>
</protein>
<gene>
    <name evidence="18" type="primary">Vgll2</name>
    <name evidence="18" type="ORF">GTO96_0014806</name>
</gene>
<evidence type="ECO:0000256" key="14">
    <source>
        <dbReference type="ARBA" id="ARBA00023242"/>
    </source>
</evidence>
<evidence type="ECO:0000256" key="6">
    <source>
        <dbReference type="ARBA" id="ARBA00022989"/>
    </source>
</evidence>
<dbReference type="GO" id="GO:0005634">
    <property type="term" value="C:nucleus"/>
    <property type="evidence" value="ECO:0007669"/>
    <property type="project" value="UniProtKB-SubCell"/>
</dbReference>
<evidence type="ECO:0000256" key="8">
    <source>
        <dbReference type="ARBA" id="ARBA00023040"/>
    </source>
</evidence>
<dbReference type="GO" id="GO:0005886">
    <property type="term" value="C:plasma membrane"/>
    <property type="evidence" value="ECO:0007669"/>
    <property type="project" value="UniProtKB-SubCell"/>
</dbReference>
<dbReference type="PRINTS" id="PR00592">
    <property type="entry name" value="CASENSINGR"/>
</dbReference>
<feature type="region of interest" description="Disordered" evidence="16">
    <location>
        <begin position="537"/>
        <end position="556"/>
    </location>
</feature>
<dbReference type="GO" id="GO:0006355">
    <property type="term" value="P:regulation of DNA-templated transcription"/>
    <property type="evidence" value="ECO:0007669"/>
    <property type="project" value="InterPro"/>
</dbReference>
<evidence type="ECO:0000256" key="9">
    <source>
        <dbReference type="ARBA" id="ARBA00023136"/>
    </source>
</evidence>
<keyword evidence="12" id="KW-0325">Glycoprotein</keyword>
<dbReference type="InterPro" id="IPR028082">
    <property type="entry name" value="Peripla_BP_I"/>
</dbReference>
<evidence type="ECO:0000256" key="1">
    <source>
        <dbReference type="ARBA" id="ARBA00004123"/>
    </source>
</evidence>
<feature type="domain" description="Receptor ligand binding region" evidence="17">
    <location>
        <begin position="80"/>
        <end position="456"/>
    </location>
</feature>
<evidence type="ECO:0000256" key="4">
    <source>
        <dbReference type="ARBA" id="ARBA00022692"/>
    </source>
</evidence>
<feature type="non-terminal residue" evidence="18">
    <location>
        <position position="739"/>
    </location>
</feature>
<dbReference type="Pfam" id="PF01094">
    <property type="entry name" value="ANF_receptor"/>
    <property type="match status" value="1"/>
</dbReference>
<keyword evidence="11" id="KW-0675">Receptor</keyword>
<keyword evidence="10" id="KW-0804">Transcription</keyword>
<evidence type="ECO:0000256" key="10">
    <source>
        <dbReference type="ARBA" id="ARBA00023163"/>
    </source>
</evidence>
<evidence type="ECO:0000256" key="16">
    <source>
        <dbReference type="SAM" id="MobiDB-lite"/>
    </source>
</evidence>
<evidence type="ECO:0000313" key="19">
    <source>
        <dbReference type="Proteomes" id="UP000886611"/>
    </source>
</evidence>
<evidence type="ECO:0000313" key="18">
    <source>
        <dbReference type="EMBL" id="KAG2468619.1"/>
    </source>
</evidence>
<dbReference type="Gene3D" id="3.40.50.2300">
    <property type="match status" value="2"/>
</dbReference>
<dbReference type="AlphaFoldDB" id="A0A8X7XJ84"/>
<dbReference type="InterPro" id="IPR011520">
    <property type="entry name" value="Vg_fam"/>
</dbReference>
<evidence type="ECO:0000259" key="17">
    <source>
        <dbReference type="Pfam" id="PF01094"/>
    </source>
</evidence>
<comment type="similarity">
    <text evidence="15">Belongs to the vestigial family.</text>
</comment>
<evidence type="ECO:0000256" key="13">
    <source>
        <dbReference type="ARBA" id="ARBA00023224"/>
    </source>
</evidence>
<keyword evidence="8" id="KW-0297">G-protein coupled receptor</keyword>
<keyword evidence="3" id="KW-1003">Cell membrane</keyword>
<name>A0A8X7XJ84_POLSE</name>
<feature type="region of interest" description="Disordered" evidence="16">
    <location>
        <begin position="463"/>
        <end position="504"/>
    </location>
</feature>
<dbReference type="InterPro" id="IPR001828">
    <property type="entry name" value="ANF_lig-bd_rcpt"/>
</dbReference>
<keyword evidence="19" id="KW-1185">Reference proteome</keyword>
<feature type="compositionally biased region" description="Low complexity" evidence="16">
    <location>
        <begin position="467"/>
        <end position="487"/>
    </location>
</feature>
<dbReference type="Proteomes" id="UP000886611">
    <property type="component" value="Unassembled WGS sequence"/>
</dbReference>
<evidence type="ECO:0000256" key="11">
    <source>
        <dbReference type="ARBA" id="ARBA00023170"/>
    </source>
</evidence>
<feature type="compositionally biased region" description="Basic and acidic residues" evidence="16">
    <location>
        <begin position="491"/>
        <end position="504"/>
    </location>
</feature>
<keyword evidence="5" id="KW-0732">Signal</keyword>
<comment type="subcellular location">
    <subcellularLocation>
        <location evidence="2">Cell membrane</location>
        <topology evidence="2">Multi-pass membrane protein</topology>
    </subcellularLocation>
    <subcellularLocation>
        <location evidence="1">Nucleus</location>
    </subcellularLocation>
</comment>
<keyword evidence="4" id="KW-0812">Transmembrane</keyword>
<evidence type="ECO:0000256" key="15">
    <source>
        <dbReference type="ARBA" id="ARBA00025784"/>
    </source>
</evidence>
<dbReference type="Pfam" id="PF07545">
    <property type="entry name" value="Vg_Tdu"/>
    <property type="match status" value="1"/>
</dbReference>
<dbReference type="GO" id="GO:0004930">
    <property type="term" value="F:G protein-coupled receptor activity"/>
    <property type="evidence" value="ECO:0007669"/>
    <property type="project" value="UniProtKB-KW"/>
</dbReference>
<accession>A0A8X7XJ84</accession>
<evidence type="ECO:0000256" key="5">
    <source>
        <dbReference type="ARBA" id="ARBA00022729"/>
    </source>
</evidence>
<keyword evidence="13" id="KW-0807">Transducer</keyword>
<proteinExistence type="inferred from homology"/>
<dbReference type="InterPro" id="IPR000068">
    <property type="entry name" value="GPCR_3_Ca_sens_rcpt-rel"/>
</dbReference>
<evidence type="ECO:0000256" key="2">
    <source>
        <dbReference type="ARBA" id="ARBA00004651"/>
    </source>
</evidence>
<dbReference type="SUPFAM" id="SSF53822">
    <property type="entry name" value="Periplasmic binding protein-like I"/>
    <property type="match status" value="1"/>
</dbReference>
<keyword evidence="14" id="KW-0539">Nucleus</keyword>
<feature type="region of interest" description="Disordered" evidence="16">
    <location>
        <begin position="607"/>
        <end position="646"/>
    </location>
</feature>
<reference evidence="18 19" key="1">
    <citation type="journal article" date="2021" name="Cell">
        <title>Tracing the genetic footprints of vertebrate landing in non-teleost ray-finned fishes.</title>
        <authorList>
            <person name="Bi X."/>
            <person name="Wang K."/>
            <person name="Yang L."/>
            <person name="Pan H."/>
            <person name="Jiang H."/>
            <person name="Wei Q."/>
            <person name="Fang M."/>
            <person name="Yu H."/>
            <person name="Zhu C."/>
            <person name="Cai Y."/>
            <person name="He Y."/>
            <person name="Gan X."/>
            <person name="Zeng H."/>
            <person name="Yu D."/>
            <person name="Zhu Y."/>
            <person name="Jiang H."/>
            <person name="Qiu Q."/>
            <person name="Yang H."/>
            <person name="Zhang Y.E."/>
            <person name="Wang W."/>
            <person name="Zhu M."/>
            <person name="He S."/>
            <person name="Zhang G."/>
        </authorList>
    </citation>
    <scope>NUCLEOTIDE SEQUENCE [LARGE SCALE GENOMIC DNA]</scope>
    <source>
        <strain evidence="18">Bchr_013</strain>
    </source>
</reference>
<keyword evidence="9" id="KW-0472">Membrane</keyword>
<evidence type="ECO:0000256" key="7">
    <source>
        <dbReference type="ARBA" id="ARBA00023015"/>
    </source>
</evidence>
<dbReference type="EMBL" id="JAATIS010000485">
    <property type="protein sequence ID" value="KAG2468619.1"/>
    <property type="molecule type" value="Genomic_DNA"/>
</dbReference>
<evidence type="ECO:0000256" key="12">
    <source>
        <dbReference type="ARBA" id="ARBA00023180"/>
    </source>
</evidence>
<keyword evidence="7" id="KW-0805">Transcription regulation</keyword>
<dbReference type="InterPro" id="IPR000337">
    <property type="entry name" value="GPCR_3"/>
</dbReference>
<comment type="caution">
    <text evidence="18">The sequence shown here is derived from an EMBL/GenBank/DDBJ whole genome shotgun (WGS) entry which is preliminary data.</text>
</comment>